<evidence type="ECO:0000256" key="1">
    <source>
        <dbReference type="ARBA" id="ARBA00001974"/>
    </source>
</evidence>
<evidence type="ECO:0000313" key="6">
    <source>
        <dbReference type="Proteomes" id="UP001597045"/>
    </source>
</evidence>
<reference evidence="6" key="1">
    <citation type="journal article" date="2019" name="Int. J. Syst. Evol. Microbiol.">
        <title>The Global Catalogue of Microorganisms (GCM) 10K type strain sequencing project: providing services to taxonomists for standard genome sequencing and annotation.</title>
        <authorList>
            <consortium name="The Broad Institute Genomics Platform"/>
            <consortium name="The Broad Institute Genome Sequencing Center for Infectious Disease"/>
            <person name="Wu L."/>
            <person name="Ma J."/>
        </authorList>
    </citation>
    <scope>NUCLEOTIDE SEQUENCE [LARGE SCALE GENOMIC DNA]</scope>
    <source>
        <strain evidence="6">JCM 31486</strain>
    </source>
</reference>
<dbReference type="EMBL" id="JBHTIS010002007">
    <property type="protein sequence ID" value="MFD1049149.1"/>
    <property type="molecule type" value="Genomic_DNA"/>
</dbReference>
<evidence type="ECO:0000259" key="4">
    <source>
        <dbReference type="Pfam" id="PF01494"/>
    </source>
</evidence>
<evidence type="ECO:0000256" key="2">
    <source>
        <dbReference type="ARBA" id="ARBA00022630"/>
    </source>
</evidence>
<dbReference type="InterPro" id="IPR002938">
    <property type="entry name" value="FAD-bd"/>
</dbReference>
<keyword evidence="6" id="KW-1185">Reference proteome</keyword>
<dbReference type="InterPro" id="IPR036188">
    <property type="entry name" value="FAD/NAD-bd_sf"/>
</dbReference>
<feature type="non-terminal residue" evidence="5">
    <location>
        <position position="1"/>
    </location>
</feature>
<comment type="cofactor">
    <cofactor evidence="1">
        <name>FAD</name>
        <dbReference type="ChEBI" id="CHEBI:57692"/>
    </cofactor>
</comment>
<dbReference type="PANTHER" id="PTHR43004">
    <property type="entry name" value="TRK SYSTEM POTASSIUM UPTAKE PROTEIN"/>
    <property type="match status" value="1"/>
</dbReference>
<dbReference type="Gene3D" id="3.50.50.60">
    <property type="entry name" value="FAD/NAD(P)-binding domain"/>
    <property type="match status" value="1"/>
</dbReference>
<evidence type="ECO:0000256" key="3">
    <source>
        <dbReference type="ARBA" id="ARBA00022827"/>
    </source>
</evidence>
<name>A0ABW3MIV3_9PSEU</name>
<dbReference type="GO" id="GO:0004497">
    <property type="term" value="F:monooxygenase activity"/>
    <property type="evidence" value="ECO:0007669"/>
    <property type="project" value="UniProtKB-KW"/>
</dbReference>
<dbReference type="PANTHER" id="PTHR43004:SF19">
    <property type="entry name" value="BINDING MONOOXYGENASE, PUTATIVE (JCVI)-RELATED"/>
    <property type="match status" value="1"/>
</dbReference>
<keyword evidence="5" id="KW-0560">Oxidoreductase</keyword>
<protein>
    <submittedName>
        <fullName evidence="5">FAD-dependent monooxygenase</fullName>
    </submittedName>
</protein>
<sequence length="248" mass="27382">RSRPCGTDSGLARLFADLHPQVAYSGDRLGIQLGVHDHVHKVRALVCSWATLVNRIPGVPTYSSTSGVQDAVNLGWKLAAEINGWAPTGLLDSYEAERHPVAARVLDGTRAQSLLMVSEPGPQAVRRLMAELMEFEEVNRYLLERIIAVSVRYDLGSDHPLVGRRLRNVPLKQGRLYDRMHGGRGLLLDQTGLLSVEGWTDRVDHVVDISEELDIPAVLLRPDGHVAWVGESQEDLLGHLPRWFGAAT</sequence>
<keyword evidence="5" id="KW-0503">Monooxygenase</keyword>
<dbReference type="Pfam" id="PF01494">
    <property type="entry name" value="FAD_binding_3"/>
    <property type="match status" value="1"/>
</dbReference>
<dbReference type="InterPro" id="IPR050641">
    <property type="entry name" value="RIFMO-like"/>
</dbReference>
<keyword evidence="2" id="KW-0285">Flavoprotein</keyword>
<dbReference type="PRINTS" id="PR00420">
    <property type="entry name" value="RNGMNOXGNASE"/>
</dbReference>
<proteinExistence type="predicted"/>
<keyword evidence="3" id="KW-0274">FAD</keyword>
<dbReference type="SUPFAM" id="SSF51905">
    <property type="entry name" value="FAD/NAD(P)-binding domain"/>
    <property type="match status" value="1"/>
</dbReference>
<dbReference type="Gene3D" id="3.40.30.120">
    <property type="match status" value="1"/>
</dbReference>
<dbReference type="Pfam" id="PF21274">
    <property type="entry name" value="Rng_hyd_C"/>
    <property type="match status" value="1"/>
</dbReference>
<gene>
    <name evidence="5" type="ORF">ACFQ1S_28240</name>
</gene>
<feature type="domain" description="FAD-binding" evidence="4">
    <location>
        <begin position="66"/>
        <end position="108"/>
    </location>
</feature>
<comment type="caution">
    <text evidence="5">The sequence shown here is derived from an EMBL/GenBank/DDBJ whole genome shotgun (WGS) entry which is preliminary data.</text>
</comment>
<evidence type="ECO:0000313" key="5">
    <source>
        <dbReference type="EMBL" id="MFD1049149.1"/>
    </source>
</evidence>
<dbReference type="Proteomes" id="UP001597045">
    <property type="component" value="Unassembled WGS sequence"/>
</dbReference>
<accession>A0ABW3MIV3</accession>
<organism evidence="5 6">
    <name type="scientific">Kibdelosporangium lantanae</name>
    <dbReference type="NCBI Taxonomy" id="1497396"/>
    <lineage>
        <taxon>Bacteria</taxon>
        <taxon>Bacillati</taxon>
        <taxon>Actinomycetota</taxon>
        <taxon>Actinomycetes</taxon>
        <taxon>Pseudonocardiales</taxon>
        <taxon>Pseudonocardiaceae</taxon>
        <taxon>Kibdelosporangium</taxon>
    </lineage>
</organism>